<keyword evidence="2" id="KW-1185">Reference proteome</keyword>
<proteinExistence type="predicted"/>
<dbReference type="Proteomes" id="UP000006329">
    <property type="component" value="Unassembled WGS sequence"/>
</dbReference>
<accession>A0A0E2BU68</accession>
<sequence length="61" mass="6905">MPSLKEELNIALLEKHQAWHEARGMLSPSKILNANQLTANHLQCRIHTKGSNQETENRTAT</sequence>
<protein>
    <submittedName>
        <fullName evidence="1">Uncharacterized protein</fullName>
    </submittedName>
</protein>
<dbReference type="EMBL" id="AHON02000020">
    <property type="protein sequence ID" value="EKO35067.1"/>
    <property type="molecule type" value="Genomic_DNA"/>
</dbReference>
<gene>
    <name evidence="1" type="ORF">LEP1GSC179_0049</name>
</gene>
<reference evidence="1" key="1">
    <citation type="submission" date="2012-10" db="EMBL/GenBank/DDBJ databases">
        <authorList>
            <person name="Harkins D.M."/>
            <person name="Durkin A.S."/>
            <person name="Brinkac L.M."/>
            <person name="Haft D.H."/>
            <person name="Selengut J.D."/>
            <person name="Sanka R."/>
            <person name="DePew J."/>
            <person name="Purushe J."/>
            <person name="Matthias M.A."/>
            <person name="Vinetz J.M."/>
            <person name="Sutton G.G."/>
            <person name="Nierman W.C."/>
            <person name="Fouts D.E."/>
        </authorList>
    </citation>
    <scope>NUCLEOTIDE SEQUENCE [LARGE SCALE GENOMIC DNA]</scope>
    <source>
        <strain evidence="1">MOR084</strain>
    </source>
</reference>
<evidence type="ECO:0000313" key="1">
    <source>
        <dbReference type="EMBL" id="EKO35067.1"/>
    </source>
</evidence>
<evidence type="ECO:0000313" key="2">
    <source>
        <dbReference type="Proteomes" id="UP000006329"/>
    </source>
</evidence>
<organism evidence="1 2">
    <name type="scientific">Leptospira santarosai str. MOR084</name>
    <dbReference type="NCBI Taxonomy" id="1049984"/>
    <lineage>
        <taxon>Bacteria</taxon>
        <taxon>Pseudomonadati</taxon>
        <taxon>Spirochaetota</taxon>
        <taxon>Spirochaetia</taxon>
        <taxon>Leptospirales</taxon>
        <taxon>Leptospiraceae</taxon>
        <taxon>Leptospira</taxon>
    </lineage>
</organism>
<comment type="caution">
    <text evidence="1">The sequence shown here is derived from an EMBL/GenBank/DDBJ whole genome shotgun (WGS) entry which is preliminary data.</text>
</comment>
<dbReference type="AlphaFoldDB" id="A0A0E2BU68"/>
<name>A0A0E2BU68_9LEPT</name>